<name>A0A9P5A8S0_9HYPO</name>
<dbReference type="AlphaFoldDB" id="A0A9P5A8S0"/>
<sequence length="104" mass="11292">MLDTRPARHRSGCPFPRVEGTEHRIEPSVDVLVAARRSMRCPEDLPVTWDFGVTIAKARAINQRQNAATAGPAASQQNSSDDIAVYSDEDSAKEVDQAGNTNQA</sequence>
<dbReference type="OrthoDB" id="5100051at2759"/>
<comment type="caution">
    <text evidence="2">The sequence shown here is derived from an EMBL/GenBank/DDBJ whole genome shotgun (WGS) entry which is preliminary data.</text>
</comment>
<dbReference type="Proteomes" id="UP000730481">
    <property type="component" value="Unassembled WGS sequence"/>
</dbReference>
<organism evidence="2 3">
    <name type="scientific">Fusarium beomiforme</name>
    <dbReference type="NCBI Taxonomy" id="44412"/>
    <lineage>
        <taxon>Eukaryota</taxon>
        <taxon>Fungi</taxon>
        <taxon>Dikarya</taxon>
        <taxon>Ascomycota</taxon>
        <taxon>Pezizomycotina</taxon>
        <taxon>Sordariomycetes</taxon>
        <taxon>Hypocreomycetidae</taxon>
        <taxon>Hypocreales</taxon>
        <taxon>Nectriaceae</taxon>
        <taxon>Fusarium</taxon>
        <taxon>Fusarium burgessii species complex</taxon>
    </lineage>
</organism>
<reference evidence="2" key="2">
    <citation type="submission" date="2020-02" db="EMBL/GenBank/DDBJ databases">
        <title>Identification and distribution of gene clusters putatively required for synthesis of sphingolipid metabolism inhibitors in phylogenetically diverse species of the filamentous fungus Fusarium.</title>
        <authorList>
            <person name="Kim H.-S."/>
            <person name="Busman M."/>
            <person name="Brown D.W."/>
            <person name="Divon H."/>
            <person name="Uhlig S."/>
            <person name="Proctor R.H."/>
        </authorList>
    </citation>
    <scope>NUCLEOTIDE SEQUENCE</scope>
    <source>
        <strain evidence="2">NRRL 25174</strain>
    </source>
</reference>
<feature type="compositionally biased region" description="Polar residues" evidence="1">
    <location>
        <begin position="64"/>
        <end position="81"/>
    </location>
</feature>
<proteinExistence type="predicted"/>
<accession>A0A9P5A8S0</accession>
<keyword evidence="3" id="KW-1185">Reference proteome</keyword>
<evidence type="ECO:0000313" key="2">
    <source>
        <dbReference type="EMBL" id="KAF4333532.1"/>
    </source>
</evidence>
<feature type="region of interest" description="Disordered" evidence="1">
    <location>
        <begin position="64"/>
        <end position="104"/>
    </location>
</feature>
<dbReference type="EMBL" id="PVQB02000817">
    <property type="protein sequence ID" value="KAF4333532.1"/>
    <property type="molecule type" value="Genomic_DNA"/>
</dbReference>
<reference evidence="2" key="1">
    <citation type="journal article" date="2017" name="Mycologia">
        <title>Fusarium algeriense, sp. nov., a novel toxigenic crown rot pathogen of durum wheat from Algeria is nested in the Fusarium burgessii species complex.</title>
        <authorList>
            <person name="Laraba I."/>
            <person name="Keddad A."/>
            <person name="Boureghda H."/>
            <person name="Abdallah N."/>
            <person name="Vaughan M.M."/>
            <person name="Proctor R.H."/>
            <person name="Busman M."/>
            <person name="O'Donnell K."/>
        </authorList>
    </citation>
    <scope>NUCLEOTIDE SEQUENCE</scope>
    <source>
        <strain evidence="2">NRRL 25174</strain>
    </source>
</reference>
<gene>
    <name evidence="2" type="ORF">FBEOM_12644</name>
</gene>
<feature type="region of interest" description="Disordered" evidence="1">
    <location>
        <begin position="1"/>
        <end position="23"/>
    </location>
</feature>
<protein>
    <submittedName>
        <fullName evidence="2">Uncharacterized protein</fullName>
    </submittedName>
</protein>
<evidence type="ECO:0000256" key="1">
    <source>
        <dbReference type="SAM" id="MobiDB-lite"/>
    </source>
</evidence>
<evidence type="ECO:0000313" key="3">
    <source>
        <dbReference type="Proteomes" id="UP000730481"/>
    </source>
</evidence>